<gene>
    <name evidence="1" type="ORF">S01H4_66621</name>
</gene>
<comment type="caution">
    <text evidence="1">The sequence shown here is derived from an EMBL/GenBank/DDBJ whole genome shotgun (WGS) entry which is preliminary data.</text>
</comment>
<reference evidence="1" key="1">
    <citation type="journal article" date="2014" name="Front. Microbiol.">
        <title>High frequency of phylogenetically diverse reductive dehalogenase-homologous genes in deep subseafloor sedimentary metagenomes.</title>
        <authorList>
            <person name="Kawai M."/>
            <person name="Futagami T."/>
            <person name="Toyoda A."/>
            <person name="Takaki Y."/>
            <person name="Nishi S."/>
            <person name="Hori S."/>
            <person name="Arai W."/>
            <person name="Tsubouchi T."/>
            <person name="Morono Y."/>
            <person name="Uchiyama I."/>
            <person name="Ito T."/>
            <person name="Fujiyama A."/>
            <person name="Inagaki F."/>
            <person name="Takami H."/>
        </authorList>
    </citation>
    <scope>NUCLEOTIDE SEQUENCE</scope>
    <source>
        <strain evidence="1">Expedition CK06-06</strain>
    </source>
</reference>
<feature type="non-terminal residue" evidence="1">
    <location>
        <position position="1"/>
    </location>
</feature>
<protein>
    <submittedName>
        <fullName evidence="1">Uncharacterized protein</fullName>
    </submittedName>
</protein>
<accession>X1FWT9</accession>
<proteinExistence type="predicted"/>
<name>X1FWT9_9ZZZZ</name>
<dbReference type="AlphaFoldDB" id="X1FWT9"/>
<sequence length="31" mass="3835">KKNFIIEDYLLISMQEIIISIKEKNFWKVLH</sequence>
<dbReference type="EMBL" id="BART01041367">
    <property type="protein sequence ID" value="GAH25253.1"/>
    <property type="molecule type" value="Genomic_DNA"/>
</dbReference>
<evidence type="ECO:0000313" key="1">
    <source>
        <dbReference type="EMBL" id="GAH25253.1"/>
    </source>
</evidence>
<organism evidence="1">
    <name type="scientific">marine sediment metagenome</name>
    <dbReference type="NCBI Taxonomy" id="412755"/>
    <lineage>
        <taxon>unclassified sequences</taxon>
        <taxon>metagenomes</taxon>
        <taxon>ecological metagenomes</taxon>
    </lineage>
</organism>